<sequence>MTCPTPAFHELEARYGELLSWCDLLEAIADFLPCRVNDRLCGMVADGLLPLLLTSHRLEEQIGSDWLGAIMSGSERSETEDHLEAGRLVNLESAQDVVEVLQALHGGRGSLSFDAVNYLLRSFFYGLRRHIAAQRRIIRRIDAAPGPSSAWRDPDRPMV</sequence>
<dbReference type="Proteomes" id="UP000620262">
    <property type="component" value="Unassembled WGS sequence"/>
</dbReference>
<comment type="caution">
    <text evidence="1">The sequence shown here is derived from an EMBL/GenBank/DDBJ whole genome shotgun (WGS) entry which is preliminary data.</text>
</comment>
<name>A0ABR9J184_RHIVS</name>
<organism evidence="1 2">
    <name type="scientific">Rhizobium viscosum</name>
    <name type="common">Arthrobacter viscosus</name>
    <dbReference type="NCBI Taxonomy" id="1673"/>
    <lineage>
        <taxon>Bacteria</taxon>
        <taxon>Pseudomonadati</taxon>
        <taxon>Pseudomonadota</taxon>
        <taxon>Alphaproteobacteria</taxon>
        <taxon>Hyphomicrobiales</taxon>
        <taxon>Rhizobiaceae</taxon>
        <taxon>Rhizobium/Agrobacterium group</taxon>
        <taxon>Rhizobium</taxon>
    </lineage>
</organism>
<evidence type="ECO:0000313" key="2">
    <source>
        <dbReference type="Proteomes" id="UP000620262"/>
    </source>
</evidence>
<reference evidence="1 2" key="1">
    <citation type="submission" date="2020-10" db="EMBL/GenBank/DDBJ databases">
        <title>Sequencing the genomes of 1000 actinobacteria strains.</title>
        <authorList>
            <person name="Klenk H.-P."/>
        </authorList>
    </citation>
    <scope>NUCLEOTIDE SEQUENCE [LARGE SCALE GENOMIC DNA]</scope>
    <source>
        <strain evidence="1 2">DSM 7307</strain>
    </source>
</reference>
<evidence type="ECO:0000313" key="1">
    <source>
        <dbReference type="EMBL" id="MBE1508852.1"/>
    </source>
</evidence>
<gene>
    <name evidence="1" type="ORF">H4W29_006097</name>
</gene>
<accession>A0ABR9J184</accession>
<dbReference type="EMBL" id="JADBEC010000002">
    <property type="protein sequence ID" value="MBE1508852.1"/>
    <property type="molecule type" value="Genomic_DNA"/>
</dbReference>
<dbReference type="RefSeq" id="WP_192732383.1">
    <property type="nucleotide sequence ID" value="NZ_BAAAVL010000011.1"/>
</dbReference>
<protein>
    <submittedName>
        <fullName evidence="1">Uncharacterized protein</fullName>
    </submittedName>
</protein>
<keyword evidence="2" id="KW-1185">Reference proteome</keyword>
<proteinExistence type="predicted"/>